<keyword evidence="2" id="KW-1185">Reference proteome</keyword>
<dbReference type="EMBL" id="JAKMXF010000210">
    <property type="protein sequence ID" value="KAI6655124.1"/>
    <property type="molecule type" value="Genomic_DNA"/>
</dbReference>
<organism evidence="1 2">
    <name type="scientific">Oopsacas minuta</name>
    <dbReference type="NCBI Taxonomy" id="111878"/>
    <lineage>
        <taxon>Eukaryota</taxon>
        <taxon>Metazoa</taxon>
        <taxon>Porifera</taxon>
        <taxon>Hexactinellida</taxon>
        <taxon>Hexasterophora</taxon>
        <taxon>Lyssacinosida</taxon>
        <taxon>Leucopsacidae</taxon>
        <taxon>Oopsacas</taxon>
    </lineage>
</organism>
<dbReference type="AlphaFoldDB" id="A0AAV7K1I4"/>
<reference evidence="1 2" key="1">
    <citation type="journal article" date="2023" name="BMC Biol.">
        <title>The compact genome of the sponge Oopsacas minuta (Hexactinellida) is lacking key metazoan core genes.</title>
        <authorList>
            <person name="Santini S."/>
            <person name="Schenkelaars Q."/>
            <person name="Jourda C."/>
            <person name="Duchesne M."/>
            <person name="Belahbib H."/>
            <person name="Rocher C."/>
            <person name="Selva M."/>
            <person name="Riesgo A."/>
            <person name="Vervoort M."/>
            <person name="Leys S.P."/>
            <person name="Kodjabachian L."/>
            <person name="Le Bivic A."/>
            <person name="Borchiellini C."/>
            <person name="Claverie J.M."/>
            <person name="Renard E."/>
        </authorList>
    </citation>
    <scope>NUCLEOTIDE SEQUENCE [LARGE SCALE GENOMIC DNA]</scope>
    <source>
        <strain evidence="1">SPO-2</strain>
    </source>
</reference>
<evidence type="ECO:0000313" key="1">
    <source>
        <dbReference type="EMBL" id="KAI6655124.1"/>
    </source>
</evidence>
<dbReference type="Proteomes" id="UP001165289">
    <property type="component" value="Unassembled WGS sequence"/>
</dbReference>
<proteinExistence type="predicted"/>
<accession>A0AAV7K1I4</accession>
<name>A0AAV7K1I4_9METZ</name>
<evidence type="ECO:0000313" key="2">
    <source>
        <dbReference type="Proteomes" id="UP001165289"/>
    </source>
</evidence>
<gene>
    <name evidence="1" type="ORF">LOD99_2413</name>
</gene>
<sequence length="137" mass="16036">MDRLDVMSNHSAPYTQSLGLLPQLPSREYTRERSYTLPRTTYKNKRDKLVSFIPLDNNQQKTRLNSLSFSSIDEIIQETETVDEKWEKLKEMIAEVENMKSVVDKLFPAVEVAEYSDTPIDYQDVYKRLVVVSTRLK</sequence>
<comment type="caution">
    <text evidence="1">The sequence shown here is derived from an EMBL/GenBank/DDBJ whole genome shotgun (WGS) entry which is preliminary data.</text>
</comment>
<protein>
    <submittedName>
        <fullName evidence="1">Uncharacterized protein</fullName>
    </submittedName>
</protein>